<dbReference type="InterPro" id="IPR001796">
    <property type="entry name" value="DHFR_dom"/>
</dbReference>
<evidence type="ECO:0000256" key="3">
    <source>
        <dbReference type="ARBA" id="ARBA00012856"/>
    </source>
</evidence>
<dbReference type="InterPro" id="IPR024072">
    <property type="entry name" value="DHFR-like_dom_sf"/>
</dbReference>
<evidence type="ECO:0000256" key="7">
    <source>
        <dbReference type="ARBA" id="ARBA00025067"/>
    </source>
</evidence>
<evidence type="ECO:0000256" key="1">
    <source>
        <dbReference type="ARBA" id="ARBA00004903"/>
    </source>
</evidence>
<dbReference type="Proteomes" id="UP000254508">
    <property type="component" value="Plasmid unnamed"/>
</dbReference>
<dbReference type="EMBL" id="CP031358">
    <property type="protein sequence ID" value="AXK43718.1"/>
    <property type="molecule type" value="Genomic_DNA"/>
</dbReference>
<keyword evidence="5" id="KW-0521">NADP</keyword>
<evidence type="ECO:0000259" key="9">
    <source>
        <dbReference type="PROSITE" id="PS51330"/>
    </source>
</evidence>
<dbReference type="AlphaFoldDB" id="A0A345YIG6"/>
<dbReference type="GO" id="GO:0046654">
    <property type="term" value="P:tetrahydrofolate biosynthetic process"/>
    <property type="evidence" value="ECO:0007669"/>
    <property type="project" value="UniProtKB-UniPathway"/>
</dbReference>
<comment type="similarity">
    <text evidence="2 8">Belongs to the dihydrofolate reductase family.</text>
</comment>
<reference evidence="10 11" key="1">
    <citation type="submission" date="2018-07" db="EMBL/GenBank/DDBJ databases">
        <title>Genome sequence of Erythrobacter strain YH-07, an antagonistic bacterium isolated from Yellow Sea.</title>
        <authorList>
            <person name="Tang T."/>
            <person name="Liu Q."/>
            <person name="Sun X."/>
        </authorList>
    </citation>
    <scope>NUCLEOTIDE SEQUENCE [LARGE SCALE GENOMIC DNA]</scope>
    <source>
        <strain evidence="10 11">YH-07</strain>
        <plasmid evidence="10 11">unnamed</plasmid>
    </source>
</reference>
<evidence type="ECO:0000256" key="5">
    <source>
        <dbReference type="ARBA" id="ARBA00022857"/>
    </source>
</evidence>
<gene>
    <name evidence="10" type="ORF">DVR09_14770</name>
</gene>
<dbReference type="InterPro" id="IPR012259">
    <property type="entry name" value="DHFR"/>
</dbReference>
<dbReference type="Gene3D" id="3.40.430.10">
    <property type="entry name" value="Dihydrofolate Reductase, subunit A"/>
    <property type="match status" value="1"/>
</dbReference>
<evidence type="ECO:0000256" key="4">
    <source>
        <dbReference type="ARBA" id="ARBA00022563"/>
    </source>
</evidence>
<sequence>MEIGAIHENSFLIAARSTNDVIGRDGAIPWHAPHDLKRFKMLTMGTAMIMGRNTWDSLPGPLRGRISIVVTSRPLENRDAIAAPNFEAAIQLAVASRPIANAIAFIGGARIYQQALELDWLTKAHVTTVDVVTEGDTFFQMLTTPWKVETVYKDKTAPACEFTYLTRERNAA</sequence>
<evidence type="ECO:0000313" key="10">
    <source>
        <dbReference type="EMBL" id="AXK43718.1"/>
    </source>
</evidence>
<dbReference type="SUPFAM" id="SSF53597">
    <property type="entry name" value="Dihydrofolate reductase-like"/>
    <property type="match status" value="1"/>
</dbReference>
<evidence type="ECO:0000256" key="2">
    <source>
        <dbReference type="ARBA" id="ARBA00009539"/>
    </source>
</evidence>
<name>A0A345YIG6_9SPHN</name>
<dbReference type="CDD" id="cd00209">
    <property type="entry name" value="DHFR"/>
    <property type="match status" value="1"/>
</dbReference>
<dbReference type="GO" id="GO:0004146">
    <property type="term" value="F:dihydrofolate reductase activity"/>
    <property type="evidence" value="ECO:0007669"/>
    <property type="project" value="UniProtKB-EC"/>
</dbReference>
<dbReference type="KEGG" id="err:DVR09_14770"/>
<dbReference type="InterPro" id="IPR017925">
    <property type="entry name" value="DHFR_CS"/>
</dbReference>
<keyword evidence="4" id="KW-0554">One-carbon metabolism</keyword>
<feature type="domain" description="DHFR" evidence="9">
    <location>
        <begin position="9"/>
        <end position="169"/>
    </location>
</feature>
<geneLocation type="plasmid" evidence="10 11">
    <name>unnamed</name>
</geneLocation>
<dbReference type="Pfam" id="PF00186">
    <property type="entry name" value="DHFR_1"/>
    <property type="match status" value="1"/>
</dbReference>
<dbReference type="GO" id="GO:0046655">
    <property type="term" value="P:folic acid metabolic process"/>
    <property type="evidence" value="ECO:0007669"/>
    <property type="project" value="TreeGrafter"/>
</dbReference>
<dbReference type="OrthoDB" id="9804315at2"/>
<dbReference type="PANTHER" id="PTHR48069:SF3">
    <property type="entry name" value="DIHYDROFOLATE REDUCTASE"/>
    <property type="match status" value="1"/>
</dbReference>
<dbReference type="PROSITE" id="PS00075">
    <property type="entry name" value="DHFR_1"/>
    <property type="match status" value="1"/>
</dbReference>
<accession>A0A345YIG6</accession>
<keyword evidence="10" id="KW-0614">Plasmid</keyword>
<keyword evidence="11" id="KW-1185">Reference proteome</keyword>
<proteinExistence type="inferred from homology"/>
<organism evidence="10 11">
    <name type="scientific">Erythrobacter aureus</name>
    <dbReference type="NCBI Taxonomy" id="2182384"/>
    <lineage>
        <taxon>Bacteria</taxon>
        <taxon>Pseudomonadati</taxon>
        <taxon>Pseudomonadota</taxon>
        <taxon>Alphaproteobacteria</taxon>
        <taxon>Sphingomonadales</taxon>
        <taxon>Erythrobacteraceae</taxon>
        <taxon>Erythrobacter/Porphyrobacter group</taxon>
        <taxon>Erythrobacter</taxon>
    </lineage>
</organism>
<comment type="pathway">
    <text evidence="1">Cofactor biosynthesis; tetrahydrofolate biosynthesis; 5,6,7,8-tetrahydrofolate from 7,8-dihydrofolate: step 1/1.</text>
</comment>
<dbReference type="RefSeq" id="WP_115418031.1">
    <property type="nucleotide sequence ID" value="NZ_CP031358.1"/>
</dbReference>
<keyword evidence="6" id="KW-0560">Oxidoreductase</keyword>
<dbReference type="GO" id="GO:0050661">
    <property type="term" value="F:NADP binding"/>
    <property type="evidence" value="ECO:0007669"/>
    <property type="project" value="InterPro"/>
</dbReference>
<comment type="function">
    <text evidence="7">Key enzyme in folate metabolism. Catalyzes an essential reaction for de novo glycine and purine synthesis, and for DNA precursor synthesis.</text>
</comment>
<protein>
    <recommendedName>
        <fullName evidence="3">dihydrofolate reductase</fullName>
        <ecNumber evidence="3">1.5.1.3</ecNumber>
    </recommendedName>
</protein>
<dbReference type="PRINTS" id="PR00070">
    <property type="entry name" value="DHFR"/>
</dbReference>
<evidence type="ECO:0000256" key="6">
    <source>
        <dbReference type="ARBA" id="ARBA00023002"/>
    </source>
</evidence>
<dbReference type="UniPathway" id="UPA00077">
    <property type="reaction ID" value="UER00158"/>
</dbReference>
<dbReference type="GO" id="GO:0046452">
    <property type="term" value="P:dihydrofolate metabolic process"/>
    <property type="evidence" value="ECO:0007669"/>
    <property type="project" value="TreeGrafter"/>
</dbReference>
<dbReference type="PANTHER" id="PTHR48069">
    <property type="entry name" value="DIHYDROFOLATE REDUCTASE"/>
    <property type="match status" value="1"/>
</dbReference>
<dbReference type="PROSITE" id="PS51330">
    <property type="entry name" value="DHFR_2"/>
    <property type="match status" value="1"/>
</dbReference>
<dbReference type="GO" id="GO:0006730">
    <property type="term" value="P:one-carbon metabolic process"/>
    <property type="evidence" value="ECO:0007669"/>
    <property type="project" value="UniProtKB-KW"/>
</dbReference>
<dbReference type="EC" id="1.5.1.3" evidence="3"/>
<evidence type="ECO:0000313" key="11">
    <source>
        <dbReference type="Proteomes" id="UP000254508"/>
    </source>
</evidence>
<evidence type="ECO:0000256" key="8">
    <source>
        <dbReference type="RuleBase" id="RU004474"/>
    </source>
</evidence>